<keyword evidence="1" id="KW-0812">Transmembrane</keyword>
<keyword evidence="1" id="KW-0472">Membrane</keyword>
<organism evidence="2 3">
    <name type="scientific">Cicer arietinum</name>
    <name type="common">Chickpea</name>
    <name type="synonym">Garbanzo</name>
    <dbReference type="NCBI Taxonomy" id="3827"/>
    <lineage>
        <taxon>Eukaryota</taxon>
        <taxon>Viridiplantae</taxon>
        <taxon>Streptophyta</taxon>
        <taxon>Embryophyta</taxon>
        <taxon>Tracheophyta</taxon>
        <taxon>Spermatophyta</taxon>
        <taxon>Magnoliopsida</taxon>
        <taxon>eudicotyledons</taxon>
        <taxon>Gunneridae</taxon>
        <taxon>Pentapetalae</taxon>
        <taxon>rosids</taxon>
        <taxon>fabids</taxon>
        <taxon>Fabales</taxon>
        <taxon>Fabaceae</taxon>
        <taxon>Papilionoideae</taxon>
        <taxon>50 kb inversion clade</taxon>
        <taxon>NPAAA clade</taxon>
        <taxon>Hologalegina</taxon>
        <taxon>IRL clade</taxon>
        <taxon>Cicereae</taxon>
        <taxon>Cicer</taxon>
    </lineage>
</organism>
<proteinExistence type="predicted"/>
<accession>A0A3Q7Y7H3</accession>
<gene>
    <name evidence="3" type="primary">LOC105851406</name>
</gene>
<evidence type="ECO:0000313" key="3">
    <source>
        <dbReference type="RefSeq" id="XP_027187027.1"/>
    </source>
</evidence>
<protein>
    <submittedName>
        <fullName evidence="3">Uncharacterized protein LOC105851406</fullName>
    </submittedName>
</protein>
<dbReference type="Proteomes" id="UP000087171">
    <property type="component" value="Unplaced"/>
</dbReference>
<evidence type="ECO:0000313" key="2">
    <source>
        <dbReference type="Proteomes" id="UP000087171"/>
    </source>
</evidence>
<name>A0A3Q7Y7H3_CICAR</name>
<feature type="transmembrane region" description="Helical" evidence="1">
    <location>
        <begin position="56"/>
        <end position="76"/>
    </location>
</feature>
<reference evidence="3" key="1">
    <citation type="submission" date="2025-08" db="UniProtKB">
        <authorList>
            <consortium name="RefSeq"/>
        </authorList>
    </citation>
    <scope>IDENTIFICATION</scope>
    <source>
        <tissue evidence="3">Etiolated seedlings</tissue>
    </source>
</reference>
<keyword evidence="1" id="KW-1133">Transmembrane helix</keyword>
<dbReference type="AlphaFoldDB" id="A0A3Q7Y7H3"/>
<sequence>MPKHISHYHKQLKGYYRSPSSSQILVPPFFANPSASIFRFSFKLSPSSSQTLVPPFFVLTVLLHPPFTFSFISIIFKASINTISRSISISIFATFNVPSKRQLRGTLTYIWSVLSTLSVMDMDATSNAP</sequence>
<evidence type="ECO:0000256" key="1">
    <source>
        <dbReference type="SAM" id="Phobius"/>
    </source>
</evidence>
<dbReference type="RefSeq" id="XP_027187027.1">
    <property type="nucleotide sequence ID" value="XM_027331226.1"/>
</dbReference>
<keyword evidence="2" id="KW-1185">Reference proteome</keyword>